<accession>A0A067M2U4</accession>
<evidence type="ECO:0000313" key="2">
    <source>
        <dbReference type="Proteomes" id="UP000027195"/>
    </source>
</evidence>
<evidence type="ECO:0000313" key="1">
    <source>
        <dbReference type="EMBL" id="KDQ09854.1"/>
    </source>
</evidence>
<dbReference type="HOGENOM" id="CLU_2145457_0_0_1"/>
<organism evidence="1 2">
    <name type="scientific">Botryobasidium botryosum (strain FD-172 SS1)</name>
    <dbReference type="NCBI Taxonomy" id="930990"/>
    <lineage>
        <taxon>Eukaryota</taxon>
        <taxon>Fungi</taxon>
        <taxon>Dikarya</taxon>
        <taxon>Basidiomycota</taxon>
        <taxon>Agaricomycotina</taxon>
        <taxon>Agaricomycetes</taxon>
        <taxon>Cantharellales</taxon>
        <taxon>Botryobasidiaceae</taxon>
        <taxon>Botryobasidium</taxon>
    </lineage>
</organism>
<dbReference type="EMBL" id="KL198073">
    <property type="protein sequence ID" value="KDQ09854.1"/>
    <property type="molecule type" value="Genomic_DNA"/>
</dbReference>
<reference evidence="2" key="1">
    <citation type="journal article" date="2014" name="Proc. Natl. Acad. Sci. U.S.A.">
        <title>Extensive sampling of basidiomycete genomes demonstrates inadequacy of the white-rot/brown-rot paradigm for wood decay fungi.</title>
        <authorList>
            <person name="Riley R."/>
            <person name="Salamov A.A."/>
            <person name="Brown D.W."/>
            <person name="Nagy L.G."/>
            <person name="Floudas D."/>
            <person name="Held B.W."/>
            <person name="Levasseur A."/>
            <person name="Lombard V."/>
            <person name="Morin E."/>
            <person name="Otillar R."/>
            <person name="Lindquist E.A."/>
            <person name="Sun H."/>
            <person name="LaButti K.M."/>
            <person name="Schmutz J."/>
            <person name="Jabbour D."/>
            <person name="Luo H."/>
            <person name="Baker S.E."/>
            <person name="Pisabarro A.G."/>
            <person name="Walton J.D."/>
            <person name="Blanchette R.A."/>
            <person name="Henrissat B."/>
            <person name="Martin F."/>
            <person name="Cullen D."/>
            <person name="Hibbett D.S."/>
            <person name="Grigoriev I.V."/>
        </authorList>
    </citation>
    <scope>NUCLEOTIDE SEQUENCE [LARGE SCALE GENOMIC DNA]</scope>
    <source>
        <strain evidence="2">FD-172 SS1</strain>
    </source>
</reference>
<name>A0A067M2U4_BOTB1</name>
<sequence length="112" mass="12565">MSTSLDLVCRTALEDYDERVVLQVAKNVNECALFVLEYTRIGNIRLRATKGNEISRFKNNFNAPWRNMDIDTGLSLVEHISGGNEDLYMSSKGAKDEATVFHSSFGDAPYIV</sequence>
<dbReference type="InParanoid" id="A0A067M2U4"/>
<dbReference type="Proteomes" id="UP000027195">
    <property type="component" value="Unassembled WGS sequence"/>
</dbReference>
<protein>
    <submittedName>
        <fullName evidence="1">Uncharacterized protein</fullName>
    </submittedName>
</protein>
<proteinExistence type="predicted"/>
<keyword evidence="2" id="KW-1185">Reference proteome</keyword>
<dbReference type="AlphaFoldDB" id="A0A067M2U4"/>
<gene>
    <name evidence="1" type="ORF">BOTBODRAFT_36672</name>
</gene>